<feature type="coiled-coil region" evidence="1">
    <location>
        <begin position="198"/>
        <end position="225"/>
    </location>
</feature>
<dbReference type="SUPFAM" id="SSF52980">
    <property type="entry name" value="Restriction endonuclease-like"/>
    <property type="match status" value="1"/>
</dbReference>
<feature type="compositionally biased region" description="Basic and acidic residues" evidence="2">
    <location>
        <begin position="126"/>
        <end position="138"/>
    </location>
</feature>
<dbReference type="Gene3D" id="3.40.1350.10">
    <property type="match status" value="1"/>
</dbReference>
<reference evidence="5" key="1">
    <citation type="submission" date="2016-11" db="EMBL/GenBank/DDBJ databases">
        <authorList>
            <person name="Varghese N."/>
            <person name="Submissions S."/>
        </authorList>
    </citation>
    <scope>NUCLEOTIDE SEQUENCE [LARGE SCALE GENOMIC DNA]</scope>
    <source>
        <strain evidence="5">ACAM 48</strain>
    </source>
</reference>
<keyword evidence="1" id="KW-0175">Coiled coil</keyword>
<dbReference type="AlphaFoldDB" id="A0A1M7KC61"/>
<name>A0A1M7KC61_9FLAO</name>
<evidence type="ECO:0000313" key="5">
    <source>
        <dbReference type="Proteomes" id="UP000190235"/>
    </source>
</evidence>
<dbReference type="STRING" id="143223.SAMN05878281_1344"/>
<dbReference type="InterPro" id="IPR052906">
    <property type="entry name" value="Type_IV_Methyl-Rstrct_Enzyme"/>
</dbReference>
<gene>
    <name evidence="4" type="ORF">SAMN05878281_1344</name>
</gene>
<evidence type="ECO:0000256" key="1">
    <source>
        <dbReference type="SAM" id="Coils"/>
    </source>
</evidence>
<dbReference type="InterPro" id="IPR011856">
    <property type="entry name" value="tRNA_endonuc-like_dom_sf"/>
</dbReference>
<proteinExistence type="predicted"/>
<dbReference type="RefSeq" id="WP_079734538.1">
    <property type="nucleotide sequence ID" value="NZ_LT670848.1"/>
</dbReference>
<dbReference type="GO" id="GO:0009307">
    <property type="term" value="P:DNA restriction-modification system"/>
    <property type="evidence" value="ECO:0007669"/>
    <property type="project" value="InterPro"/>
</dbReference>
<evidence type="ECO:0000256" key="2">
    <source>
        <dbReference type="SAM" id="MobiDB-lite"/>
    </source>
</evidence>
<evidence type="ECO:0000313" key="4">
    <source>
        <dbReference type="EMBL" id="SHM62805.1"/>
    </source>
</evidence>
<dbReference type="InterPro" id="IPR011335">
    <property type="entry name" value="Restrct_endonuc-II-like"/>
</dbReference>
<dbReference type="Pfam" id="PF04471">
    <property type="entry name" value="Mrr_cat"/>
    <property type="match status" value="1"/>
</dbReference>
<dbReference type="GO" id="GO:0015666">
    <property type="term" value="F:restriction endodeoxyribonuclease activity"/>
    <property type="evidence" value="ECO:0007669"/>
    <property type="project" value="TreeGrafter"/>
</dbReference>
<dbReference type="OrthoDB" id="9803736at2"/>
<keyword evidence="5" id="KW-1185">Reference proteome</keyword>
<feature type="region of interest" description="Disordered" evidence="2">
    <location>
        <begin position="119"/>
        <end position="138"/>
    </location>
</feature>
<dbReference type="InterPro" id="IPR007560">
    <property type="entry name" value="Restrct_endonuc_IV_Mrr"/>
</dbReference>
<dbReference type="GO" id="GO:0003677">
    <property type="term" value="F:DNA binding"/>
    <property type="evidence" value="ECO:0007669"/>
    <property type="project" value="InterPro"/>
</dbReference>
<dbReference type="Proteomes" id="UP000190235">
    <property type="component" value="Chromosome I"/>
</dbReference>
<organism evidence="4 5">
    <name type="scientific">Salegentibacter salegens</name>
    <dbReference type="NCBI Taxonomy" id="143223"/>
    <lineage>
        <taxon>Bacteria</taxon>
        <taxon>Pseudomonadati</taxon>
        <taxon>Bacteroidota</taxon>
        <taxon>Flavobacteriia</taxon>
        <taxon>Flavobacteriales</taxon>
        <taxon>Flavobacteriaceae</taxon>
        <taxon>Salegentibacter</taxon>
    </lineage>
</organism>
<dbReference type="PANTHER" id="PTHR30015">
    <property type="entry name" value="MRR RESTRICTION SYSTEM PROTEIN"/>
    <property type="match status" value="1"/>
</dbReference>
<accession>A0A1M7KC61</accession>
<sequence length="583" mass="67637">MAPNKFGYLHSEDYYEEFTRSYEVRYVAEIVHLGLHKFRTLKDSSSYILNSKVKLQFDTWDQQYSRKLDKEAKEKSKVSASRLTKEAREIQEGLESILHHTLEIDDAVNWNSLKDFSNFDEQLPPKPEEPTKPIESEYKSKIDPPLKRFYEPKLSILDKLVSSYRKKKVQEAKDKFDLALEKWNSENDDIVYYNSIINRRYQSELDNYQKEVKKWENDVAAFKNRKKEFYKAQDRNNQSIDELKNQFLQRDPNAINEYFEIVLNNSDYSNFNFPKDFELEYLAHSSTLVVEYYLPDIEDIPTLTEIKYIASRDELKEVHLSNTKKLKLYDTIIYQIVIRSLHELFEADVINAVDYITFNGWVTTVDKAKGQKTNCCITSIHVSREEFLKIDLYQVKPKLCFKGLKGIASPKIHNHIAIKPIQNINKTDKRFIDSKDISGNIQEGDNLASMDWEDFEHLIRELFHKEFSSNGGEVKVTQSSRDGGVDAIAFNPDPIMGGKIVIQAKRYTNTVGVSAIRDLWGTTMNEGASKGIIVTTSNYGPEAYNFAKDKPLSLINGSNLLYLMEKHGYNVKIDLKEAKEAAK</sequence>
<dbReference type="EMBL" id="LT670848">
    <property type="protein sequence ID" value="SHM62805.1"/>
    <property type="molecule type" value="Genomic_DNA"/>
</dbReference>
<evidence type="ECO:0000259" key="3">
    <source>
        <dbReference type="Pfam" id="PF04471"/>
    </source>
</evidence>
<protein>
    <submittedName>
        <fullName evidence="4">Restriction system protein</fullName>
    </submittedName>
</protein>
<feature type="domain" description="Restriction endonuclease type IV Mrr" evidence="3">
    <location>
        <begin position="447"/>
        <end position="564"/>
    </location>
</feature>
<dbReference type="PANTHER" id="PTHR30015:SF7">
    <property type="entry name" value="TYPE IV METHYL-DIRECTED RESTRICTION ENZYME ECOKMRR"/>
    <property type="match status" value="1"/>
</dbReference>